<proteinExistence type="predicted"/>
<keyword evidence="2" id="KW-1185">Reference proteome</keyword>
<dbReference type="Proteomes" id="UP001458880">
    <property type="component" value="Unassembled WGS sequence"/>
</dbReference>
<dbReference type="AlphaFoldDB" id="A0AAW1JXE3"/>
<sequence>MYSYKTPETKAGTGPTSLGRFMPVFTTEMEQQLVYYCKQLDKLFHGLTIKSLREIVFEFAERNGIEHRFNKISKLAGNDSAYALCRRHNFSVHIAEKTGLARTSGFNIVQVQRFFNNLKRLDTKEIAQHRVYYTDKSGVLLKQNFKSNCLKG</sequence>
<reference evidence="1 2" key="1">
    <citation type="journal article" date="2024" name="BMC Genomics">
        <title>De novo assembly and annotation of Popillia japonica's genome with initial clues to its potential as an invasive pest.</title>
        <authorList>
            <person name="Cucini C."/>
            <person name="Boschi S."/>
            <person name="Funari R."/>
            <person name="Cardaioli E."/>
            <person name="Iannotti N."/>
            <person name="Marturano G."/>
            <person name="Paoli F."/>
            <person name="Bruttini M."/>
            <person name="Carapelli A."/>
            <person name="Frati F."/>
            <person name="Nardi F."/>
        </authorList>
    </citation>
    <scope>NUCLEOTIDE SEQUENCE [LARGE SCALE GENOMIC DNA]</scope>
    <source>
        <strain evidence="1">DMR45628</strain>
    </source>
</reference>
<evidence type="ECO:0000313" key="1">
    <source>
        <dbReference type="EMBL" id="KAK9709877.1"/>
    </source>
</evidence>
<accession>A0AAW1JXE3</accession>
<protein>
    <submittedName>
        <fullName evidence="1">Uncharacterized protein</fullName>
    </submittedName>
</protein>
<gene>
    <name evidence="1" type="ORF">QE152_g26374</name>
</gene>
<organism evidence="1 2">
    <name type="scientific">Popillia japonica</name>
    <name type="common">Japanese beetle</name>
    <dbReference type="NCBI Taxonomy" id="7064"/>
    <lineage>
        <taxon>Eukaryota</taxon>
        <taxon>Metazoa</taxon>
        <taxon>Ecdysozoa</taxon>
        <taxon>Arthropoda</taxon>
        <taxon>Hexapoda</taxon>
        <taxon>Insecta</taxon>
        <taxon>Pterygota</taxon>
        <taxon>Neoptera</taxon>
        <taxon>Endopterygota</taxon>
        <taxon>Coleoptera</taxon>
        <taxon>Polyphaga</taxon>
        <taxon>Scarabaeiformia</taxon>
        <taxon>Scarabaeidae</taxon>
        <taxon>Rutelinae</taxon>
        <taxon>Popillia</taxon>
    </lineage>
</organism>
<name>A0AAW1JXE3_POPJA</name>
<evidence type="ECO:0000313" key="2">
    <source>
        <dbReference type="Proteomes" id="UP001458880"/>
    </source>
</evidence>
<comment type="caution">
    <text evidence="1">The sequence shown here is derived from an EMBL/GenBank/DDBJ whole genome shotgun (WGS) entry which is preliminary data.</text>
</comment>
<dbReference type="EMBL" id="JASPKY010000300">
    <property type="protein sequence ID" value="KAK9709877.1"/>
    <property type="molecule type" value="Genomic_DNA"/>
</dbReference>